<organism evidence="2 3">
    <name type="scientific">Stephania cephalantha</name>
    <dbReference type="NCBI Taxonomy" id="152367"/>
    <lineage>
        <taxon>Eukaryota</taxon>
        <taxon>Viridiplantae</taxon>
        <taxon>Streptophyta</taxon>
        <taxon>Embryophyta</taxon>
        <taxon>Tracheophyta</taxon>
        <taxon>Spermatophyta</taxon>
        <taxon>Magnoliopsida</taxon>
        <taxon>Ranunculales</taxon>
        <taxon>Menispermaceae</taxon>
        <taxon>Menispermoideae</taxon>
        <taxon>Cissampelideae</taxon>
        <taxon>Stephania</taxon>
    </lineage>
</organism>
<evidence type="ECO:0000313" key="2">
    <source>
        <dbReference type="EMBL" id="KAK9083753.1"/>
    </source>
</evidence>
<name>A0AAP0E6Y1_9MAGN</name>
<dbReference type="EMBL" id="JBBNAG010000013">
    <property type="protein sequence ID" value="KAK9083753.1"/>
    <property type="molecule type" value="Genomic_DNA"/>
</dbReference>
<comment type="caution">
    <text evidence="2">The sequence shown here is derived from an EMBL/GenBank/DDBJ whole genome shotgun (WGS) entry which is preliminary data.</text>
</comment>
<accession>A0AAP0E6Y1</accession>
<evidence type="ECO:0000256" key="1">
    <source>
        <dbReference type="SAM" id="MobiDB-lite"/>
    </source>
</evidence>
<feature type="region of interest" description="Disordered" evidence="1">
    <location>
        <begin position="534"/>
        <end position="553"/>
    </location>
</feature>
<dbReference type="AlphaFoldDB" id="A0AAP0E6Y1"/>
<sequence>MMNSAATIFHSDGHVVLTFQDIMDQGYTGYISYTASILHDTPHSCGFFKINNGTLKNPPVFGVFSFCNLNLWDLKESPPEESGERVVHDAIKRKYQEEEPIVEDVVVAKSVGSYSDYSNMDMIQSSQVGHRECAELTPLAIIDKEVASARALQDVAYRKTESVDSVEKSGSVEGESQTEKDGDEETDSWEVEKPRDAGKIGLSGLGRAARRQLADVKLTSVALKVSAGVTGSSGYFPSVSEAGSAFVGNSGVYVSPSRQRMTSTAESPYGFKVVSSMWSTRTPYLDGYLQKPPDNVLDPVERRYSSLCLPTSSEDLDHQPRTVHGYQLASDPLSYTLGQKLQNWASHLHSSAMHNPAISRTRELQAERPYNDQYSSGASESFNTLANTKTYHSLPDISGLVVPRRSPYENRNSKWKGPLGFKPTAYKAAYEKSMYSTTGSREQPCPSKHYRYSLSTQLSHNSDAKSLWSKQPFEQVFGVAGNNCDVADGVSPHEPFAALHEVMRMELEKELNGGADEDLIDGVAARERLLYEADSREPSQAGRVYESQFLSTD</sequence>
<proteinExistence type="predicted"/>
<protein>
    <submittedName>
        <fullName evidence="2">Uncharacterized protein</fullName>
    </submittedName>
</protein>
<gene>
    <name evidence="2" type="ORF">Scep_030224</name>
</gene>
<feature type="region of interest" description="Disordered" evidence="1">
    <location>
        <begin position="163"/>
        <end position="195"/>
    </location>
</feature>
<dbReference type="Proteomes" id="UP001419268">
    <property type="component" value="Unassembled WGS sequence"/>
</dbReference>
<evidence type="ECO:0000313" key="3">
    <source>
        <dbReference type="Proteomes" id="UP001419268"/>
    </source>
</evidence>
<reference evidence="2 3" key="1">
    <citation type="submission" date="2024-01" db="EMBL/GenBank/DDBJ databases">
        <title>Genome assemblies of Stephania.</title>
        <authorList>
            <person name="Yang L."/>
        </authorList>
    </citation>
    <scope>NUCLEOTIDE SEQUENCE [LARGE SCALE GENOMIC DNA]</scope>
    <source>
        <strain evidence="2">JXDWG</strain>
        <tissue evidence="2">Leaf</tissue>
    </source>
</reference>
<keyword evidence="3" id="KW-1185">Reference proteome</keyword>